<sequence length="80" mass="8531">MDRVQLGRPRGAGTRAGRLDRNLTAQHQSNVGAGLLAKAACQTTSLPNVSPPSRASPLPHGLCSIWKVIRTRRRVPVPVG</sequence>
<evidence type="ECO:0000313" key="1">
    <source>
        <dbReference type="EMBL" id="TPG74962.1"/>
    </source>
</evidence>
<dbReference type="AlphaFoldDB" id="A0A502HNF0"/>
<evidence type="ECO:0000313" key="2">
    <source>
        <dbReference type="Proteomes" id="UP000317933"/>
    </source>
</evidence>
<reference evidence="1 2" key="1">
    <citation type="journal article" date="2019" name="Environ. Microbiol.">
        <title>Species interactions and distinct microbial communities in high Arctic permafrost affected cryosols are associated with the CH4 and CO2 gas fluxes.</title>
        <authorList>
            <person name="Altshuler I."/>
            <person name="Hamel J."/>
            <person name="Turney S."/>
            <person name="Magnuson E."/>
            <person name="Levesque R."/>
            <person name="Greer C."/>
            <person name="Whyte L.G."/>
        </authorList>
    </citation>
    <scope>NUCLEOTIDE SEQUENCE [LARGE SCALE GENOMIC DNA]</scope>
    <source>
        <strain evidence="1 2">E3</strain>
    </source>
</reference>
<accession>A0A502HNF0</accession>
<proteinExistence type="predicted"/>
<dbReference type="Proteomes" id="UP000317933">
    <property type="component" value="Unassembled WGS sequence"/>
</dbReference>
<dbReference type="EMBL" id="RCZE01000011">
    <property type="protein sequence ID" value="TPG74962.1"/>
    <property type="molecule type" value="Genomic_DNA"/>
</dbReference>
<protein>
    <submittedName>
        <fullName evidence="1">Uncharacterized protein</fullName>
    </submittedName>
</protein>
<gene>
    <name evidence="1" type="ORF">EAH78_22295</name>
</gene>
<name>A0A502HNF0_9PSED</name>
<comment type="caution">
    <text evidence="1">The sequence shown here is derived from an EMBL/GenBank/DDBJ whole genome shotgun (WGS) entry which is preliminary data.</text>
</comment>
<organism evidence="1 2">
    <name type="scientific">Pseudomonas arsenicoxydans</name>
    <dbReference type="NCBI Taxonomy" id="702115"/>
    <lineage>
        <taxon>Bacteria</taxon>
        <taxon>Pseudomonadati</taxon>
        <taxon>Pseudomonadota</taxon>
        <taxon>Gammaproteobacteria</taxon>
        <taxon>Pseudomonadales</taxon>
        <taxon>Pseudomonadaceae</taxon>
        <taxon>Pseudomonas</taxon>
    </lineage>
</organism>